<dbReference type="RefSeq" id="WP_319785504.1">
    <property type="nucleotide sequence ID" value="NZ_JAWXRD010000003.1"/>
</dbReference>
<name>A0ABU4QQ57_9ENTR</name>
<dbReference type="EMBL" id="JAWXRD010000003">
    <property type="protein sequence ID" value="MDX6039420.1"/>
    <property type="molecule type" value="Genomic_DNA"/>
</dbReference>
<accession>A0ABU4QQ57</accession>
<protein>
    <submittedName>
        <fullName evidence="1">Uncharacterized protein</fullName>
    </submittedName>
</protein>
<reference evidence="1 2" key="1">
    <citation type="submission" date="2023-11" db="EMBL/GenBank/DDBJ databases">
        <title>Scandinavium wanjuensis sp. nov., isolated from lettuce South Korea.</title>
        <authorList>
            <person name="Park J."/>
            <person name="Park S."/>
            <person name="Oh K.K."/>
            <person name="Cho G.S."/>
            <person name="Franz C.M.A.P."/>
        </authorList>
    </citation>
    <scope>NUCLEOTIDE SEQUENCE [LARGE SCALE GENOMIC DNA]</scope>
    <source>
        <strain evidence="1 2">V105_6</strain>
    </source>
</reference>
<proteinExistence type="predicted"/>
<evidence type="ECO:0000313" key="2">
    <source>
        <dbReference type="Proteomes" id="UP001275664"/>
    </source>
</evidence>
<dbReference type="Proteomes" id="UP001275664">
    <property type="component" value="Unassembled WGS sequence"/>
</dbReference>
<organism evidence="1 2">
    <name type="scientific">Scandinavium lactucae</name>
    <dbReference type="NCBI Taxonomy" id="3095028"/>
    <lineage>
        <taxon>Bacteria</taxon>
        <taxon>Pseudomonadati</taxon>
        <taxon>Pseudomonadota</taxon>
        <taxon>Gammaproteobacteria</taxon>
        <taxon>Enterobacterales</taxon>
        <taxon>Enterobacteriaceae</taxon>
        <taxon>Scandinavium</taxon>
    </lineage>
</organism>
<evidence type="ECO:0000313" key="1">
    <source>
        <dbReference type="EMBL" id="MDX6039420.1"/>
    </source>
</evidence>
<comment type="caution">
    <text evidence="1">The sequence shown here is derived from an EMBL/GenBank/DDBJ whole genome shotgun (WGS) entry which is preliminary data.</text>
</comment>
<sequence>MKMIKLMADYYSFSLWENSPGEVDNIDPESLPLSEELKERLDNWSEKYDSILNDEEPAASGFETKEDELNFIREGSELAKSLQLELGENYQITYYSDY</sequence>
<gene>
    <name evidence="1" type="ORF">SIK69_04330</name>
</gene>
<keyword evidence="2" id="KW-1185">Reference proteome</keyword>